<accession>A0A4D4LDR9</accession>
<organism evidence="1 2">
    <name type="scientific">Streptomyces violaceusniger</name>
    <dbReference type="NCBI Taxonomy" id="68280"/>
    <lineage>
        <taxon>Bacteria</taxon>
        <taxon>Bacillati</taxon>
        <taxon>Actinomycetota</taxon>
        <taxon>Actinomycetes</taxon>
        <taxon>Kitasatosporales</taxon>
        <taxon>Streptomycetaceae</taxon>
        <taxon>Streptomyces</taxon>
        <taxon>Streptomyces violaceusniger group</taxon>
    </lineage>
</organism>
<dbReference type="AlphaFoldDB" id="A0A4D4LDR9"/>
<name>A0A4D4LDR9_STRVO</name>
<protein>
    <submittedName>
        <fullName evidence="1">Uncharacterized protein</fullName>
    </submittedName>
</protein>
<dbReference type="InterPro" id="IPR029055">
    <property type="entry name" value="Ntn_hydrolases_N"/>
</dbReference>
<comment type="caution">
    <text evidence="1">The sequence shown here is derived from an EMBL/GenBank/DDBJ whole genome shotgun (WGS) entry which is preliminary data.</text>
</comment>
<reference evidence="1 2" key="1">
    <citation type="journal article" date="2020" name="Int. J. Syst. Evol. Microbiol.">
        <title>Reclassification of Streptomyces castelarensis and Streptomyces sporoclivatus as later heterotypic synonyms of Streptomyces antimycoticus.</title>
        <authorList>
            <person name="Komaki H."/>
            <person name="Tamura T."/>
        </authorList>
    </citation>
    <scope>NUCLEOTIDE SEQUENCE [LARGE SCALE GENOMIC DNA]</scope>
    <source>
        <strain evidence="1 2">NBRC 13459</strain>
    </source>
</reference>
<proteinExistence type="predicted"/>
<evidence type="ECO:0000313" key="2">
    <source>
        <dbReference type="Proteomes" id="UP000301309"/>
    </source>
</evidence>
<sequence length="51" mass="5597">MDRDGVTRGDTCHLDVVDRWGNMVAATPSGGWLQSNPVIPRWAFRSAPGSR</sequence>
<dbReference type="SUPFAM" id="SSF56235">
    <property type="entry name" value="N-terminal nucleophile aminohydrolases (Ntn hydrolases)"/>
    <property type="match status" value="1"/>
</dbReference>
<dbReference type="Gene3D" id="3.60.20.40">
    <property type="match status" value="1"/>
</dbReference>
<dbReference type="EMBL" id="BJHW01000001">
    <property type="protein sequence ID" value="GDY56089.1"/>
    <property type="molecule type" value="Genomic_DNA"/>
</dbReference>
<dbReference type="InterPro" id="IPR043137">
    <property type="entry name" value="GGT_ssub_C"/>
</dbReference>
<dbReference type="Proteomes" id="UP000301309">
    <property type="component" value="Unassembled WGS sequence"/>
</dbReference>
<gene>
    <name evidence="1" type="ORF">SVIO_067120</name>
</gene>
<keyword evidence="2" id="KW-1185">Reference proteome</keyword>
<evidence type="ECO:0000313" key="1">
    <source>
        <dbReference type="EMBL" id="GDY56089.1"/>
    </source>
</evidence>